<organism evidence="3 4">
    <name type="scientific">Actinomycetospora aurantiaca</name>
    <dbReference type="NCBI Taxonomy" id="3129233"/>
    <lineage>
        <taxon>Bacteria</taxon>
        <taxon>Bacillati</taxon>
        <taxon>Actinomycetota</taxon>
        <taxon>Actinomycetes</taxon>
        <taxon>Pseudonocardiales</taxon>
        <taxon>Pseudonocardiaceae</taxon>
        <taxon>Actinomycetospora</taxon>
    </lineage>
</organism>
<dbReference type="Proteomes" id="UP001385809">
    <property type="component" value="Unassembled WGS sequence"/>
</dbReference>
<dbReference type="EMBL" id="JBBEGN010000005">
    <property type="protein sequence ID" value="MEJ2868748.1"/>
    <property type="molecule type" value="Genomic_DNA"/>
</dbReference>
<evidence type="ECO:0000256" key="1">
    <source>
        <dbReference type="SAM" id="MobiDB-lite"/>
    </source>
</evidence>
<feature type="compositionally biased region" description="Polar residues" evidence="1">
    <location>
        <begin position="89"/>
        <end position="98"/>
    </location>
</feature>
<gene>
    <name evidence="3" type="ORF">WCD74_13330</name>
</gene>
<keyword evidence="2" id="KW-0472">Membrane</keyword>
<feature type="region of interest" description="Disordered" evidence="1">
    <location>
        <begin position="84"/>
        <end position="105"/>
    </location>
</feature>
<sequence length="105" mass="11057">MAQDSLRGDAGRTSPGGPAHPPVAEGWTVLSHLLAGFLLLGGIGWGIDLLLGTRWVLLVGLLLGGAASFALIYIRYLYVPPDPRPAQSLPRSGETTGQQDRKEPG</sequence>
<feature type="transmembrane region" description="Helical" evidence="2">
    <location>
        <begin position="29"/>
        <end position="48"/>
    </location>
</feature>
<dbReference type="RefSeq" id="WP_337695318.1">
    <property type="nucleotide sequence ID" value="NZ_JBBEGN010000005.1"/>
</dbReference>
<protein>
    <recommendedName>
        <fullName evidence="5">AtpZ/AtpI family protein</fullName>
    </recommendedName>
</protein>
<keyword evidence="2" id="KW-0812">Transmembrane</keyword>
<name>A0ABU8MQP4_9PSEU</name>
<accession>A0ABU8MQP4</accession>
<keyword evidence="4" id="KW-1185">Reference proteome</keyword>
<reference evidence="3 4" key="1">
    <citation type="submission" date="2024-03" db="EMBL/GenBank/DDBJ databases">
        <title>Actinomycetospora sp. OC33-EN08, a novel actinomycete isolated from wild orchid (Aerides multiflora).</title>
        <authorList>
            <person name="Suriyachadkun C."/>
        </authorList>
    </citation>
    <scope>NUCLEOTIDE SEQUENCE [LARGE SCALE GENOMIC DNA]</scope>
    <source>
        <strain evidence="3 4">OC33-EN08</strain>
    </source>
</reference>
<evidence type="ECO:0000313" key="4">
    <source>
        <dbReference type="Proteomes" id="UP001385809"/>
    </source>
</evidence>
<keyword evidence="2" id="KW-1133">Transmembrane helix</keyword>
<evidence type="ECO:0008006" key="5">
    <source>
        <dbReference type="Google" id="ProtNLM"/>
    </source>
</evidence>
<feature type="compositionally biased region" description="Basic and acidic residues" evidence="1">
    <location>
        <begin position="1"/>
        <end position="10"/>
    </location>
</feature>
<comment type="caution">
    <text evidence="3">The sequence shown here is derived from an EMBL/GenBank/DDBJ whole genome shotgun (WGS) entry which is preliminary data.</text>
</comment>
<feature type="transmembrane region" description="Helical" evidence="2">
    <location>
        <begin position="55"/>
        <end position="78"/>
    </location>
</feature>
<evidence type="ECO:0000256" key="2">
    <source>
        <dbReference type="SAM" id="Phobius"/>
    </source>
</evidence>
<proteinExistence type="predicted"/>
<feature type="region of interest" description="Disordered" evidence="1">
    <location>
        <begin position="1"/>
        <end position="21"/>
    </location>
</feature>
<evidence type="ECO:0000313" key="3">
    <source>
        <dbReference type="EMBL" id="MEJ2868748.1"/>
    </source>
</evidence>